<comment type="caution">
    <text evidence="1">The sequence shown here is derived from an EMBL/GenBank/DDBJ whole genome shotgun (WGS) entry which is preliminary data.</text>
</comment>
<dbReference type="Proteomes" id="UP000604046">
    <property type="component" value="Unassembled WGS sequence"/>
</dbReference>
<accession>A0A812JR21</accession>
<evidence type="ECO:0000313" key="1">
    <source>
        <dbReference type="EMBL" id="CAE7207186.1"/>
    </source>
</evidence>
<reference evidence="1" key="1">
    <citation type="submission" date="2021-02" db="EMBL/GenBank/DDBJ databases">
        <authorList>
            <person name="Dougan E. K."/>
            <person name="Rhodes N."/>
            <person name="Thang M."/>
            <person name="Chan C."/>
        </authorList>
    </citation>
    <scope>NUCLEOTIDE SEQUENCE</scope>
</reference>
<sequence>MLWFPNSALQRPWRNGVARLQQLLKCSWFWNATQAEALANTVLLVVSKVVYPKSVLAFKHRAERKYRATRIPRKYRSTRIPLLQNPRNRQYRDDRSDRIRRLQSLATSIVVMECGARQALQSLAIVVTHARACSMQCVYGWEKIRMHATNMLTKAARCCEDPVW</sequence>
<organism evidence="1 2">
    <name type="scientific">Symbiodinium natans</name>
    <dbReference type="NCBI Taxonomy" id="878477"/>
    <lineage>
        <taxon>Eukaryota</taxon>
        <taxon>Sar</taxon>
        <taxon>Alveolata</taxon>
        <taxon>Dinophyceae</taxon>
        <taxon>Suessiales</taxon>
        <taxon>Symbiodiniaceae</taxon>
        <taxon>Symbiodinium</taxon>
    </lineage>
</organism>
<keyword evidence="2" id="KW-1185">Reference proteome</keyword>
<name>A0A812JR21_9DINO</name>
<evidence type="ECO:0000313" key="2">
    <source>
        <dbReference type="Proteomes" id="UP000604046"/>
    </source>
</evidence>
<gene>
    <name evidence="1" type="ORF">SNAT2548_LOCUS6669</name>
</gene>
<protein>
    <submittedName>
        <fullName evidence="1">Uncharacterized protein</fullName>
    </submittedName>
</protein>
<dbReference type="AlphaFoldDB" id="A0A812JR21"/>
<proteinExistence type="predicted"/>
<dbReference type="EMBL" id="CAJNDS010000447">
    <property type="protein sequence ID" value="CAE7207186.1"/>
    <property type="molecule type" value="Genomic_DNA"/>
</dbReference>